<protein>
    <recommendedName>
        <fullName evidence="1">Htaa domain-containing protein</fullName>
    </recommendedName>
</protein>
<name>A0ABM8FUQ0_9MICO</name>
<proteinExistence type="predicted"/>
<sequence>MNMNASHENSDQMTRGLTWNVKDSLLAYVSRLADGAVLVDGGAEFTADGSIRFPHSPVANDDGAASGPTFTFSGSLTLSGHDELLHISIEGPAVSVMGDEIEVSGVDALTGMRVTIALGTVTSRRETDDDLVVEASSLALQESATELFAHQYPLGTILSPLLMCVPLRRPV</sequence>
<feature type="domain" description="Htaa" evidence="1">
    <location>
        <begin position="17"/>
        <end position="161"/>
    </location>
</feature>
<evidence type="ECO:0000259" key="1">
    <source>
        <dbReference type="Pfam" id="PF04213"/>
    </source>
</evidence>
<dbReference type="InterPro" id="IPR007331">
    <property type="entry name" value="Htaa"/>
</dbReference>
<evidence type="ECO:0000313" key="2">
    <source>
        <dbReference type="EMBL" id="BDZ39310.1"/>
    </source>
</evidence>
<accession>A0ABM8FUQ0</accession>
<dbReference type="EMBL" id="AP027728">
    <property type="protein sequence ID" value="BDZ39310.1"/>
    <property type="molecule type" value="Genomic_DNA"/>
</dbReference>
<keyword evidence="3" id="KW-1185">Reference proteome</keyword>
<organism evidence="2 3">
    <name type="scientific">Microbacterium suwonense</name>
    <dbReference type="NCBI Taxonomy" id="683047"/>
    <lineage>
        <taxon>Bacteria</taxon>
        <taxon>Bacillati</taxon>
        <taxon>Actinomycetota</taxon>
        <taxon>Actinomycetes</taxon>
        <taxon>Micrococcales</taxon>
        <taxon>Microbacteriaceae</taxon>
        <taxon>Microbacterium</taxon>
    </lineage>
</organism>
<dbReference type="Proteomes" id="UP001321543">
    <property type="component" value="Chromosome"/>
</dbReference>
<gene>
    <name evidence="2" type="ORF">GCM10025863_19240</name>
</gene>
<reference evidence="3" key="1">
    <citation type="journal article" date="2019" name="Int. J. Syst. Evol. Microbiol.">
        <title>The Global Catalogue of Microorganisms (GCM) 10K type strain sequencing project: providing services to taxonomists for standard genome sequencing and annotation.</title>
        <authorList>
            <consortium name="The Broad Institute Genomics Platform"/>
            <consortium name="The Broad Institute Genome Sequencing Center for Infectious Disease"/>
            <person name="Wu L."/>
            <person name="Ma J."/>
        </authorList>
    </citation>
    <scope>NUCLEOTIDE SEQUENCE [LARGE SCALE GENOMIC DNA]</scope>
    <source>
        <strain evidence="3">NBRC 106310</strain>
    </source>
</reference>
<dbReference type="Pfam" id="PF04213">
    <property type="entry name" value="HtaA"/>
    <property type="match status" value="1"/>
</dbReference>
<evidence type="ECO:0000313" key="3">
    <source>
        <dbReference type="Proteomes" id="UP001321543"/>
    </source>
</evidence>